<sequence>MCQVVKLYTDRPYSGVKLLLKVEDKDEDPFPADPEDPFPIDSEEALPAKFEDDKAACLERFLTLRTELLASESRLASGEKDSLLLKDMLAANCHTQHGKAGECN</sequence>
<proteinExistence type="predicted"/>
<comment type="caution">
    <text evidence="1">The sequence shown here is derived from an EMBL/GenBank/DDBJ whole genome shotgun (WGS) entry which is preliminary data.</text>
</comment>
<organism evidence="1 2">
    <name type="scientific">Fusarium longipes</name>
    <dbReference type="NCBI Taxonomy" id="694270"/>
    <lineage>
        <taxon>Eukaryota</taxon>
        <taxon>Fungi</taxon>
        <taxon>Dikarya</taxon>
        <taxon>Ascomycota</taxon>
        <taxon>Pezizomycotina</taxon>
        <taxon>Sordariomycetes</taxon>
        <taxon>Hypocreomycetidae</taxon>
        <taxon>Hypocreales</taxon>
        <taxon>Nectriaceae</taxon>
        <taxon>Fusarium</taxon>
    </lineage>
</organism>
<dbReference type="Proteomes" id="UP000266234">
    <property type="component" value="Unassembled WGS sequence"/>
</dbReference>
<gene>
    <name evidence="1" type="ORF">FLONG3_7184</name>
</gene>
<reference evidence="1 2" key="1">
    <citation type="journal article" date="2018" name="PLoS Pathog.">
        <title>Evolution of structural diversity of trichothecenes, a family of toxins produced by plant pathogenic and entomopathogenic fungi.</title>
        <authorList>
            <person name="Proctor R.H."/>
            <person name="McCormick S.P."/>
            <person name="Kim H.S."/>
            <person name="Cardoza R.E."/>
            <person name="Stanley A.M."/>
            <person name="Lindo L."/>
            <person name="Kelly A."/>
            <person name="Brown D.W."/>
            <person name="Lee T."/>
            <person name="Vaughan M.M."/>
            <person name="Alexander N.J."/>
            <person name="Busman M."/>
            <person name="Gutierrez S."/>
        </authorList>
    </citation>
    <scope>NUCLEOTIDE SEQUENCE [LARGE SCALE GENOMIC DNA]</scope>
    <source>
        <strain evidence="1 2">NRRL 20695</strain>
    </source>
</reference>
<evidence type="ECO:0000313" key="2">
    <source>
        <dbReference type="Proteomes" id="UP000266234"/>
    </source>
</evidence>
<name>A0A395SFI8_9HYPO</name>
<evidence type="ECO:0000313" key="1">
    <source>
        <dbReference type="EMBL" id="RGP71234.1"/>
    </source>
</evidence>
<dbReference type="EMBL" id="PXOG01000162">
    <property type="protein sequence ID" value="RGP71234.1"/>
    <property type="molecule type" value="Genomic_DNA"/>
</dbReference>
<accession>A0A395SFI8</accession>
<keyword evidence="2" id="KW-1185">Reference proteome</keyword>
<dbReference type="AlphaFoldDB" id="A0A395SFI8"/>
<protein>
    <submittedName>
        <fullName evidence="1">Uncharacterized protein</fullName>
    </submittedName>
</protein>